<keyword evidence="2" id="KW-1185">Reference proteome</keyword>
<dbReference type="AlphaFoldDB" id="A0A6A0AKE8"/>
<organism evidence="1 2">
    <name type="scientific">Haematococcus lacustris</name>
    <name type="common">Green alga</name>
    <name type="synonym">Haematococcus pluvialis</name>
    <dbReference type="NCBI Taxonomy" id="44745"/>
    <lineage>
        <taxon>Eukaryota</taxon>
        <taxon>Viridiplantae</taxon>
        <taxon>Chlorophyta</taxon>
        <taxon>core chlorophytes</taxon>
        <taxon>Chlorophyceae</taxon>
        <taxon>CS clade</taxon>
        <taxon>Chlamydomonadales</taxon>
        <taxon>Haematococcaceae</taxon>
        <taxon>Haematococcus</taxon>
    </lineage>
</organism>
<accession>A0A6A0AKE8</accession>
<name>A0A6A0AKE8_HAELA</name>
<dbReference type="EMBL" id="BLLF01008023">
    <property type="protein sequence ID" value="GFH33222.1"/>
    <property type="molecule type" value="Genomic_DNA"/>
</dbReference>
<reference evidence="1 2" key="1">
    <citation type="submission" date="2020-02" db="EMBL/GenBank/DDBJ databases">
        <title>Draft genome sequence of Haematococcus lacustris strain NIES-144.</title>
        <authorList>
            <person name="Morimoto D."/>
            <person name="Nakagawa S."/>
            <person name="Yoshida T."/>
            <person name="Sawayama S."/>
        </authorList>
    </citation>
    <scope>NUCLEOTIDE SEQUENCE [LARGE SCALE GENOMIC DNA]</scope>
    <source>
        <strain evidence="1 2">NIES-144</strain>
    </source>
</reference>
<evidence type="ECO:0000313" key="1">
    <source>
        <dbReference type="EMBL" id="GFH33222.1"/>
    </source>
</evidence>
<sequence>MPLPSHTMFLDSCRRTLAPTAACTAGAILALCARSTASCAHVRAGPNEAQPELGVVLVHASYNTQSSLAKRNTYHSSRVPQCRSVSLIMRLWVLTPCTAAKDAHIRTGKCERLSRQRIEQLWPVLLNRCALIGGLHRLSRQPLGCLASLHL</sequence>
<gene>
    <name evidence="1" type="ORF">HaLaN_32560</name>
</gene>
<comment type="caution">
    <text evidence="1">The sequence shown here is derived from an EMBL/GenBank/DDBJ whole genome shotgun (WGS) entry which is preliminary data.</text>
</comment>
<proteinExistence type="predicted"/>
<protein>
    <submittedName>
        <fullName evidence="1">Uncharacterized protein</fullName>
    </submittedName>
</protein>
<dbReference type="Proteomes" id="UP000485058">
    <property type="component" value="Unassembled WGS sequence"/>
</dbReference>
<evidence type="ECO:0000313" key="2">
    <source>
        <dbReference type="Proteomes" id="UP000485058"/>
    </source>
</evidence>